<organism evidence="1 2">
    <name type="scientific">Leucobacter luti</name>
    <dbReference type="NCBI Taxonomy" id="340320"/>
    <lineage>
        <taxon>Bacteria</taxon>
        <taxon>Bacillati</taxon>
        <taxon>Actinomycetota</taxon>
        <taxon>Actinomycetes</taxon>
        <taxon>Micrococcales</taxon>
        <taxon>Microbacteriaceae</taxon>
        <taxon>Leucobacter</taxon>
    </lineage>
</organism>
<accession>A0A4R6RTY5</accession>
<protein>
    <submittedName>
        <fullName evidence="1">Uncharacterized protein</fullName>
    </submittedName>
</protein>
<dbReference type="AlphaFoldDB" id="A0A4R6RTY5"/>
<keyword evidence="2" id="KW-1185">Reference proteome</keyword>
<dbReference type="RefSeq" id="WP_133617537.1">
    <property type="nucleotide sequence ID" value="NZ_SNYA01000007.1"/>
</dbReference>
<evidence type="ECO:0000313" key="2">
    <source>
        <dbReference type="Proteomes" id="UP000295601"/>
    </source>
</evidence>
<comment type="caution">
    <text evidence="1">The sequence shown here is derived from an EMBL/GenBank/DDBJ whole genome shotgun (WGS) entry which is preliminary data.</text>
</comment>
<dbReference type="EMBL" id="SNYA01000007">
    <property type="protein sequence ID" value="TDP90399.1"/>
    <property type="molecule type" value="Genomic_DNA"/>
</dbReference>
<reference evidence="1 2" key="1">
    <citation type="submission" date="2019-03" db="EMBL/GenBank/DDBJ databases">
        <title>Genomic analyses of the natural microbiome of Caenorhabditis elegans.</title>
        <authorList>
            <person name="Samuel B."/>
        </authorList>
    </citation>
    <scope>NUCLEOTIDE SEQUENCE [LARGE SCALE GENOMIC DNA]</scope>
    <source>
        <strain evidence="1 2">JUb18</strain>
    </source>
</reference>
<sequence length="115" mass="12668">MADLRPKEVTFGTYYVRAGAAGEFERVLSESWAISHRLGFIAEGTPLLFRSVSAPLRYIELAKWVPGVTGPAHEHPDLIPVWVQLANLLEDPAPPLTGRALFFDEFVPVVPDVVA</sequence>
<gene>
    <name evidence="1" type="ORF">EDF62_2971</name>
</gene>
<proteinExistence type="predicted"/>
<dbReference type="Proteomes" id="UP000295601">
    <property type="component" value="Unassembled WGS sequence"/>
</dbReference>
<evidence type="ECO:0000313" key="1">
    <source>
        <dbReference type="EMBL" id="TDP90399.1"/>
    </source>
</evidence>
<dbReference type="OrthoDB" id="5122614at2"/>
<name>A0A4R6RTY5_9MICO</name>